<dbReference type="InterPro" id="IPR036986">
    <property type="entry name" value="S4_RNA-bd_sf"/>
</dbReference>
<evidence type="ECO:0000313" key="15">
    <source>
        <dbReference type="Proteomes" id="UP001139700"/>
    </source>
</evidence>
<dbReference type="PROSITE" id="PS50889">
    <property type="entry name" value="S4"/>
    <property type="match status" value="1"/>
</dbReference>
<feature type="binding site" evidence="11">
    <location>
        <position position="167"/>
    </location>
    <ligand>
        <name>L-tyrosine</name>
        <dbReference type="ChEBI" id="CHEBI:58315"/>
    </ligand>
</feature>
<dbReference type="Gene3D" id="3.10.290.10">
    <property type="entry name" value="RNA-binding S4 domain"/>
    <property type="match status" value="1"/>
</dbReference>
<dbReference type="InterPro" id="IPR024088">
    <property type="entry name" value="Tyr-tRNA-ligase_bac-type"/>
</dbReference>
<feature type="short sequence motif" description="'KMSKS' region" evidence="11">
    <location>
        <begin position="232"/>
        <end position="236"/>
    </location>
</feature>
<dbReference type="FunFam" id="1.10.240.10:FF:000001">
    <property type="entry name" value="Tyrosine--tRNA ligase"/>
    <property type="match status" value="1"/>
</dbReference>
<keyword evidence="8 11" id="KW-0030">Aminoacyl-tRNA synthetase</keyword>
<dbReference type="PRINTS" id="PR01040">
    <property type="entry name" value="TRNASYNTHTYR"/>
</dbReference>
<dbReference type="HAMAP" id="MF_02006">
    <property type="entry name" value="Tyr_tRNA_synth_type1"/>
    <property type="match status" value="1"/>
</dbReference>
<sequence>MDFVEELRWRGMLHDMMPGTHEQLKKEMTAGYIGFDPTASSLHIGNLATIMLLVHFQRAGHKPFALIGGATGMIGDPSFKASERSFLDEETLRINQEGIRKQLEQFLDFDCGENSAEMVNNYDWFKDIGFLQFLRDAGKFLSVNYMMSKDSVKKRLETGISFTEFSYQLLQGYDFYHLYKNKNIRLQMGGSDQWGNITTGTEIIRRKEGDEEGYFKAYALTTPLLTKSDGSKFGKSEGGNIWLDAEKTSPYEFYQFWLNQSDEDLPRYLRVFSFKNKEEIEALESSHAAEPHLRIMQKALASELTIRIHSERAYQTVLKASEVLFGKATLETLQSIEADEFDTIFAGVPQTEISSQEWSETANITDLISTVTKSEIYASKGEARRAIQQNAVSVNKVKVTSAEQALSDFSLLQDRFLLISKGKKNHLVRVA</sequence>
<feature type="domain" description="Tyrosine--tRNA ligase SYY-like C-terminal" evidence="13">
    <location>
        <begin position="340"/>
        <end position="427"/>
    </location>
</feature>
<feature type="short sequence motif" description="'HIGH' region" evidence="11">
    <location>
        <begin position="37"/>
        <end position="46"/>
    </location>
</feature>
<dbReference type="InterPro" id="IPR002305">
    <property type="entry name" value="aa-tRNA-synth_Ic"/>
</dbReference>
<comment type="similarity">
    <text evidence="10 11">Belongs to the class-I aminoacyl-tRNA synthetase family. TyrS type 1 subfamily.</text>
</comment>
<dbReference type="InterPro" id="IPR002307">
    <property type="entry name" value="Tyr-tRNA-ligase"/>
</dbReference>
<keyword evidence="3 11" id="KW-0436">Ligase</keyword>
<dbReference type="GO" id="GO:0004831">
    <property type="term" value="F:tyrosine-tRNA ligase activity"/>
    <property type="evidence" value="ECO:0007669"/>
    <property type="project" value="UniProtKB-UniRule"/>
</dbReference>
<dbReference type="InterPro" id="IPR024107">
    <property type="entry name" value="Tyr-tRNA-ligase_bac_1"/>
</dbReference>
<dbReference type="Gene3D" id="3.40.50.620">
    <property type="entry name" value="HUPs"/>
    <property type="match status" value="1"/>
</dbReference>
<evidence type="ECO:0000256" key="11">
    <source>
        <dbReference type="HAMAP-Rule" id="MF_02006"/>
    </source>
</evidence>
<dbReference type="SUPFAM" id="SSF55174">
    <property type="entry name" value="Alpha-L RNA-binding motif"/>
    <property type="match status" value="1"/>
</dbReference>
<proteinExistence type="inferred from homology"/>
<comment type="catalytic activity">
    <reaction evidence="9 11">
        <text>tRNA(Tyr) + L-tyrosine + ATP = L-tyrosyl-tRNA(Tyr) + AMP + diphosphate + H(+)</text>
        <dbReference type="Rhea" id="RHEA:10220"/>
        <dbReference type="Rhea" id="RHEA-COMP:9706"/>
        <dbReference type="Rhea" id="RHEA-COMP:9707"/>
        <dbReference type="ChEBI" id="CHEBI:15378"/>
        <dbReference type="ChEBI" id="CHEBI:30616"/>
        <dbReference type="ChEBI" id="CHEBI:33019"/>
        <dbReference type="ChEBI" id="CHEBI:58315"/>
        <dbReference type="ChEBI" id="CHEBI:78442"/>
        <dbReference type="ChEBI" id="CHEBI:78536"/>
        <dbReference type="ChEBI" id="CHEBI:456215"/>
        <dbReference type="EC" id="6.1.1.1"/>
    </reaction>
</comment>
<evidence type="ECO:0000256" key="6">
    <source>
        <dbReference type="ARBA" id="ARBA00022884"/>
    </source>
</evidence>
<dbReference type="SUPFAM" id="SSF52374">
    <property type="entry name" value="Nucleotidylyl transferase"/>
    <property type="match status" value="1"/>
</dbReference>
<keyword evidence="6 12" id="KW-0694">RNA-binding</keyword>
<name>A0A9X1PBS2_9BACT</name>
<dbReference type="FunFam" id="3.40.50.620:FF:000008">
    <property type="entry name" value="Tyrosine--tRNA ligase"/>
    <property type="match status" value="1"/>
</dbReference>
<evidence type="ECO:0000256" key="12">
    <source>
        <dbReference type="PROSITE-ProRule" id="PRU00182"/>
    </source>
</evidence>
<feature type="binding site" evidence="11">
    <location>
        <position position="32"/>
    </location>
    <ligand>
        <name>L-tyrosine</name>
        <dbReference type="ChEBI" id="CHEBI:58315"/>
    </ligand>
</feature>
<keyword evidence="5 11" id="KW-0067">ATP-binding</keyword>
<comment type="subunit">
    <text evidence="11">Homodimer.</text>
</comment>
<dbReference type="CDD" id="cd00805">
    <property type="entry name" value="TyrRS_core"/>
    <property type="match status" value="1"/>
</dbReference>
<dbReference type="Proteomes" id="UP001139700">
    <property type="component" value="Unassembled WGS sequence"/>
</dbReference>
<dbReference type="PANTHER" id="PTHR11766:SF0">
    <property type="entry name" value="TYROSINE--TRNA LIGASE, MITOCHONDRIAL"/>
    <property type="match status" value="1"/>
</dbReference>
<evidence type="ECO:0000256" key="3">
    <source>
        <dbReference type="ARBA" id="ARBA00022598"/>
    </source>
</evidence>
<accession>A0A9X1PBS2</accession>
<evidence type="ECO:0000259" key="13">
    <source>
        <dbReference type="Pfam" id="PF22421"/>
    </source>
</evidence>
<dbReference type="InterPro" id="IPR014729">
    <property type="entry name" value="Rossmann-like_a/b/a_fold"/>
</dbReference>
<protein>
    <recommendedName>
        <fullName evidence="11">Tyrosine--tRNA ligase</fullName>
        <ecNumber evidence="11">6.1.1.1</ecNumber>
    </recommendedName>
    <alternativeName>
        <fullName evidence="11">Tyrosyl-tRNA synthetase</fullName>
        <shortName evidence="11">TyrRS</shortName>
    </alternativeName>
</protein>
<comment type="function">
    <text evidence="11">Catalyzes the attachment of tyrosine to tRNA(Tyr) in a two-step reaction: tyrosine is first activated by ATP to form Tyr-AMP and then transferred to the acceptor end of tRNA(Tyr).</text>
</comment>
<dbReference type="AlphaFoldDB" id="A0A9X1PBS2"/>
<evidence type="ECO:0000256" key="8">
    <source>
        <dbReference type="ARBA" id="ARBA00023146"/>
    </source>
</evidence>
<dbReference type="PANTHER" id="PTHR11766">
    <property type="entry name" value="TYROSYL-TRNA SYNTHETASE"/>
    <property type="match status" value="1"/>
</dbReference>
<keyword evidence="15" id="KW-1185">Reference proteome</keyword>
<feature type="binding site" evidence="11">
    <location>
        <position position="235"/>
    </location>
    <ligand>
        <name>ATP</name>
        <dbReference type="ChEBI" id="CHEBI:30616"/>
    </ligand>
</feature>
<evidence type="ECO:0000256" key="10">
    <source>
        <dbReference type="ARBA" id="ARBA00060965"/>
    </source>
</evidence>
<evidence type="ECO:0000256" key="4">
    <source>
        <dbReference type="ARBA" id="ARBA00022741"/>
    </source>
</evidence>
<evidence type="ECO:0000256" key="7">
    <source>
        <dbReference type="ARBA" id="ARBA00022917"/>
    </source>
</evidence>
<dbReference type="RefSeq" id="WP_234615358.1">
    <property type="nucleotide sequence ID" value="NZ_CP098806.1"/>
</dbReference>
<evidence type="ECO:0000256" key="2">
    <source>
        <dbReference type="ARBA" id="ARBA00022490"/>
    </source>
</evidence>
<dbReference type="Pfam" id="PF00579">
    <property type="entry name" value="tRNA-synt_1b"/>
    <property type="match status" value="1"/>
</dbReference>
<keyword evidence="4 11" id="KW-0547">Nucleotide-binding</keyword>
<dbReference type="Gene3D" id="1.10.240.10">
    <property type="entry name" value="Tyrosyl-Transfer RNA Synthetase"/>
    <property type="match status" value="1"/>
</dbReference>
<dbReference type="EC" id="6.1.1.1" evidence="11"/>
<keyword evidence="7 11" id="KW-0648">Protein biosynthesis</keyword>
<dbReference type="EMBL" id="JAJTTA010000003">
    <property type="protein sequence ID" value="MCF0042071.1"/>
    <property type="molecule type" value="Genomic_DNA"/>
</dbReference>
<feature type="binding site" evidence="11">
    <location>
        <position position="171"/>
    </location>
    <ligand>
        <name>L-tyrosine</name>
        <dbReference type="ChEBI" id="CHEBI:58315"/>
    </ligand>
</feature>
<evidence type="ECO:0000256" key="5">
    <source>
        <dbReference type="ARBA" id="ARBA00022840"/>
    </source>
</evidence>
<keyword evidence="2 11" id="KW-0963">Cytoplasm</keyword>
<dbReference type="GO" id="GO:0003723">
    <property type="term" value="F:RNA binding"/>
    <property type="evidence" value="ECO:0007669"/>
    <property type="project" value="UniProtKB-KW"/>
</dbReference>
<dbReference type="GO" id="GO:0006437">
    <property type="term" value="P:tyrosyl-tRNA aminoacylation"/>
    <property type="evidence" value="ECO:0007669"/>
    <property type="project" value="UniProtKB-UniRule"/>
</dbReference>
<dbReference type="NCBIfam" id="TIGR00234">
    <property type="entry name" value="tyrS"/>
    <property type="match status" value="1"/>
</dbReference>
<comment type="caution">
    <text evidence="14">The sequence shown here is derived from an EMBL/GenBank/DDBJ whole genome shotgun (WGS) entry which is preliminary data.</text>
</comment>
<reference evidence="14" key="1">
    <citation type="submission" date="2021-12" db="EMBL/GenBank/DDBJ databases">
        <title>Novel species in genus Dyadobacter.</title>
        <authorList>
            <person name="Ma C."/>
        </authorList>
    </citation>
    <scope>NUCLEOTIDE SEQUENCE</scope>
    <source>
        <strain evidence="14">CY399</strain>
    </source>
</reference>
<dbReference type="Pfam" id="PF22421">
    <property type="entry name" value="SYY_C-terminal"/>
    <property type="match status" value="1"/>
</dbReference>
<gene>
    <name evidence="11 14" type="primary">tyrS</name>
    <name evidence="14" type="ORF">LXM24_18335</name>
</gene>
<dbReference type="GO" id="GO:0005829">
    <property type="term" value="C:cytosol"/>
    <property type="evidence" value="ECO:0007669"/>
    <property type="project" value="TreeGrafter"/>
</dbReference>
<organism evidence="14 15">
    <name type="scientific">Dyadobacter fanqingshengii</name>
    <dbReference type="NCBI Taxonomy" id="2906443"/>
    <lineage>
        <taxon>Bacteria</taxon>
        <taxon>Pseudomonadati</taxon>
        <taxon>Bacteroidota</taxon>
        <taxon>Cytophagia</taxon>
        <taxon>Cytophagales</taxon>
        <taxon>Spirosomataceae</taxon>
        <taxon>Dyadobacter</taxon>
    </lineage>
</organism>
<evidence type="ECO:0000256" key="9">
    <source>
        <dbReference type="ARBA" id="ARBA00048248"/>
    </source>
</evidence>
<dbReference type="CDD" id="cd00165">
    <property type="entry name" value="S4"/>
    <property type="match status" value="1"/>
</dbReference>
<dbReference type="GO" id="GO:0005524">
    <property type="term" value="F:ATP binding"/>
    <property type="evidence" value="ECO:0007669"/>
    <property type="project" value="UniProtKB-UniRule"/>
</dbReference>
<evidence type="ECO:0000256" key="1">
    <source>
        <dbReference type="ARBA" id="ARBA00004496"/>
    </source>
</evidence>
<comment type="subcellular location">
    <subcellularLocation>
        <location evidence="1 11">Cytoplasm</location>
    </subcellularLocation>
</comment>
<dbReference type="InterPro" id="IPR054608">
    <property type="entry name" value="SYY-like_C"/>
</dbReference>
<dbReference type="GO" id="GO:0042803">
    <property type="term" value="F:protein homodimerization activity"/>
    <property type="evidence" value="ECO:0007669"/>
    <property type="project" value="UniProtKB-ARBA"/>
</dbReference>
<evidence type="ECO:0000313" key="14">
    <source>
        <dbReference type="EMBL" id="MCF0042071.1"/>
    </source>
</evidence>